<dbReference type="CDD" id="cd07821">
    <property type="entry name" value="PYR_PYL_RCAR_like"/>
    <property type="match status" value="1"/>
</dbReference>
<keyword evidence="2" id="KW-1185">Reference proteome</keyword>
<dbReference type="PANTHER" id="PTHR33789:SF11">
    <property type="entry name" value="OS05G0202300 PROTEIN"/>
    <property type="match status" value="1"/>
</dbReference>
<dbReference type="EMBL" id="CAMAPE010000004">
    <property type="protein sequence ID" value="CAH9061626.1"/>
    <property type="molecule type" value="Genomic_DNA"/>
</dbReference>
<dbReference type="GO" id="GO:0004864">
    <property type="term" value="F:protein phosphatase inhibitor activity"/>
    <property type="evidence" value="ECO:0007669"/>
    <property type="project" value="UniProtKB-ARBA"/>
</dbReference>
<evidence type="ECO:0000313" key="2">
    <source>
        <dbReference type="Proteomes" id="UP001152484"/>
    </source>
</evidence>
<accession>A0A9P1DXW7</accession>
<dbReference type="Proteomes" id="UP001152484">
    <property type="component" value="Unassembled WGS sequence"/>
</dbReference>
<dbReference type="Pfam" id="PF10604">
    <property type="entry name" value="Polyketide_cyc2"/>
    <property type="match status" value="1"/>
</dbReference>
<name>A0A9P1DXW7_CUSEU</name>
<dbReference type="InterPro" id="IPR053249">
    <property type="entry name" value="LFS"/>
</dbReference>
<dbReference type="SUPFAM" id="SSF55961">
    <property type="entry name" value="Bet v1-like"/>
    <property type="match status" value="1"/>
</dbReference>
<sequence>MEMAGSKELKWEGKTTASLNGPKAHKVWSVLVEDFSNIHKWLPTLDQCHHVEGVKGEVGMVRYVAATASSGNENKVRWCRERLVSVDHDEKCMSYQVLENNIGIKGYIATLKVLPTLDGDDEVGCEIVWSYVADPIDGMNSDAFLGFITSSLQGMAATLEKALQSTVID</sequence>
<gene>
    <name evidence="1" type="ORF">CEURO_LOCUS1772</name>
</gene>
<dbReference type="PANTHER" id="PTHR33789">
    <property type="entry name" value="LACHRYMATORY-FACTOR SYNTHASE"/>
    <property type="match status" value="1"/>
</dbReference>
<dbReference type="OrthoDB" id="1592664at2759"/>
<evidence type="ECO:0008006" key="3">
    <source>
        <dbReference type="Google" id="ProtNLM"/>
    </source>
</evidence>
<proteinExistence type="predicted"/>
<comment type="caution">
    <text evidence="1">The sequence shown here is derived from an EMBL/GenBank/DDBJ whole genome shotgun (WGS) entry which is preliminary data.</text>
</comment>
<dbReference type="Gene3D" id="3.30.530.20">
    <property type="match status" value="1"/>
</dbReference>
<dbReference type="InterPro" id="IPR019587">
    <property type="entry name" value="Polyketide_cyclase/dehydratase"/>
</dbReference>
<dbReference type="AlphaFoldDB" id="A0A9P1DXW7"/>
<organism evidence="1 2">
    <name type="scientific">Cuscuta europaea</name>
    <name type="common">European dodder</name>
    <dbReference type="NCBI Taxonomy" id="41803"/>
    <lineage>
        <taxon>Eukaryota</taxon>
        <taxon>Viridiplantae</taxon>
        <taxon>Streptophyta</taxon>
        <taxon>Embryophyta</taxon>
        <taxon>Tracheophyta</taxon>
        <taxon>Spermatophyta</taxon>
        <taxon>Magnoliopsida</taxon>
        <taxon>eudicotyledons</taxon>
        <taxon>Gunneridae</taxon>
        <taxon>Pentapetalae</taxon>
        <taxon>asterids</taxon>
        <taxon>lamiids</taxon>
        <taxon>Solanales</taxon>
        <taxon>Convolvulaceae</taxon>
        <taxon>Cuscuteae</taxon>
        <taxon>Cuscuta</taxon>
        <taxon>Cuscuta subgen. Cuscuta</taxon>
    </lineage>
</organism>
<evidence type="ECO:0000313" key="1">
    <source>
        <dbReference type="EMBL" id="CAH9061626.1"/>
    </source>
</evidence>
<dbReference type="InterPro" id="IPR023393">
    <property type="entry name" value="START-like_dom_sf"/>
</dbReference>
<protein>
    <recommendedName>
        <fullName evidence="3">Lachrymatory factor synthase</fullName>
    </recommendedName>
</protein>
<reference evidence="1" key="1">
    <citation type="submission" date="2022-07" db="EMBL/GenBank/DDBJ databases">
        <authorList>
            <person name="Macas J."/>
            <person name="Novak P."/>
            <person name="Neumann P."/>
        </authorList>
    </citation>
    <scope>NUCLEOTIDE SEQUENCE</scope>
</reference>